<dbReference type="AlphaFoldDB" id="J4KSP0"/>
<name>J4KSP0_9GAMM</name>
<accession>J4KSP0</accession>
<dbReference type="Proteomes" id="UP000010116">
    <property type="component" value="Unassembled WGS sequence"/>
</dbReference>
<dbReference type="HOGENOM" id="CLU_108846_0_0_6"/>
<dbReference type="PANTHER" id="PTHR35175">
    <property type="entry name" value="DUF1289 DOMAIN-CONTAINING PROTEIN"/>
    <property type="match status" value="1"/>
</dbReference>
<sequence>MHKTKASTPCLGICSTTYGDDVCKGCKRFVHEVISWNKYETSEKESINNRLESFKIKILSDRFEVFDSDLLAAKLKEKGINYNNSYEPLTWIFDLFRAAGTQALDLEQLGVKSLISINPATIKDEINNELLELSEAHYQRYFKRA</sequence>
<dbReference type="PANTHER" id="PTHR35175:SF1">
    <property type="entry name" value="OXIDOREDUCTASE"/>
    <property type="match status" value="1"/>
</dbReference>
<reference evidence="1 2" key="1">
    <citation type="journal article" date="2012" name="ISME J.">
        <title>Genomic insights to SAR86, an abundant and uncultivated marine bacterial lineage.</title>
        <authorList>
            <person name="Dupont C.L."/>
            <person name="Rusch D.B."/>
            <person name="Yooseph S."/>
            <person name="Lombardo M.J."/>
            <person name="Richter R.A."/>
            <person name="Valas R."/>
            <person name="Novotny M."/>
            <person name="Yee-Greenbaum J."/>
            <person name="Selengut J.D."/>
            <person name="Haft D.H."/>
            <person name="Halpern A.L."/>
            <person name="Lasken R.S."/>
            <person name="Nealson K."/>
            <person name="Friedman R."/>
            <person name="Venter J.C."/>
        </authorList>
    </citation>
    <scope>NUCLEOTIDE SEQUENCE [LARGE SCALE GENOMIC DNA]</scope>
</reference>
<dbReference type="InterPro" id="IPR010710">
    <property type="entry name" value="DUF1289"/>
</dbReference>
<evidence type="ECO:0000313" key="1">
    <source>
        <dbReference type="EMBL" id="EJP73039.1"/>
    </source>
</evidence>
<evidence type="ECO:0000313" key="2">
    <source>
        <dbReference type="Proteomes" id="UP000010116"/>
    </source>
</evidence>
<protein>
    <submittedName>
        <fullName evidence="1">Fe-S protein</fullName>
    </submittedName>
</protein>
<gene>
    <name evidence="1" type="ORF">NT02SARS_0809</name>
</gene>
<organism evidence="1 2">
    <name type="scientific">SAR86 cluster bacterium SAR86B</name>
    <dbReference type="NCBI Taxonomy" id="1123867"/>
    <lineage>
        <taxon>Bacteria</taxon>
        <taxon>Pseudomonadati</taxon>
        <taxon>Pseudomonadota</taxon>
        <taxon>Gammaproteobacteria</taxon>
        <taxon>SAR86 cluster</taxon>
    </lineage>
</organism>
<proteinExistence type="predicted"/>
<dbReference type="EMBL" id="JH611185">
    <property type="protein sequence ID" value="EJP73039.1"/>
    <property type="molecule type" value="Genomic_DNA"/>
</dbReference>
<dbReference type="Pfam" id="PF06945">
    <property type="entry name" value="DUF1289"/>
    <property type="match status" value="1"/>
</dbReference>